<protein>
    <recommendedName>
        <fullName evidence="1">AAA+ ATPase domain-containing protein</fullName>
    </recommendedName>
</protein>
<accession>A0ABM8P3K0</accession>
<dbReference type="InterPro" id="IPR011704">
    <property type="entry name" value="ATPase_dyneun-rel_AAA"/>
</dbReference>
<name>A0ABM8P3K0_9BURK</name>
<dbReference type="Pfam" id="PF07728">
    <property type="entry name" value="AAA_5"/>
    <property type="match status" value="1"/>
</dbReference>
<dbReference type="CDD" id="cd00009">
    <property type="entry name" value="AAA"/>
    <property type="match status" value="1"/>
</dbReference>
<dbReference type="InterPro" id="IPR027417">
    <property type="entry name" value="P-loop_NTPase"/>
</dbReference>
<comment type="caution">
    <text evidence="2">The sequence shown here is derived from an EMBL/GenBank/DDBJ whole genome shotgun (WGS) entry which is preliminary data.</text>
</comment>
<keyword evidence="3" id="KW-1185">Reference proteome</keyword>
<dbReference type="RefSeq" id="WP_201699345.1">
    <property type="nucleotide sequence ID" value="NZ_CAJHCQ010000019.1"/>
</dbReference>
<organism evidence="2 3">
    <name type="scientific">Paraburkholderia hiiakae</name>
    <dbReference type="NCBI Taxonomy" id="1081782"/>
    <lineage>
        <taxon>Bacteria</taxon>
        <taxon>Pseudomonadati</taxon>
        <taxon>Pseudomonadota</taxon>
        <taxon>Betaproteobacteria</taxon>
        <taxon>Burkholderiales</taxon>
        <taxon>Burkholderiaceae</taxon>
        <taxon>Paraburkholderia</taxon>
    </lineage>
</organism>
<proteinExistence type="predicted"/>
<gene>
    <name evidence="2" type="ORF">LMG27952_05811</name>
</gene>
<reference evidence="2 3" key="1">
    <citation type="submission" date="2020-10" db="EMBL/GenBank/DDBJ databases">
        <authorList>
            <person name="Peeters C."/>
        </authorList>
    </citation>
    <scope>NUCLEOTIDE SEQUENCE [LARGE SCALE GENOMIC DNA]</scope>
    <source>
        <strain evidence="2 3">LMG 27952</strain>
    </source>
</reference>
<dbReference type="InterPro" id="IPR050764">
    <property type="entry name" value="CbbQ/NirQ/NorQ/GpvN"/>
</dbReference>
<dbReference type="SMART" id="SM00382">
    <property type="entry name" value="AAA"/>
    <property type="match status" value="1"/>
</dbReference>
<evidence type="ECO:0000313" key="3">
    <source>
        <dbReference type="Proteomes" id="UP000656319"/>
    </source>
</evidence>
<dbReference type="Gene3D" id="3.40.50.300">
    <property type="entry name" value="P-loop containing nucleotide triphosphate hydrolases"/>
    <property type="match status" value="1"/>
</dbReference>
<dbReference type="EMBL" id="CAJHCQ010000019">
    <property type="protein sequence ID" value="CAD6555468.1"/>
    <property type="molecule type" value="Genomic_DNA"/>
</dbReference>
<sequence>MTSTDRMPDVLALQAKLADHRFIVERSFAAALLLAMEMRRPLLLEGEAGVGKTEVAKALARLLDAPLIRLQCYEGLDAHAALYEWNYVHQLLAIKLFEQDPRPLRDKEQDIFSERYLLKRPLLEAITATPAPVLLIDEIDRTDEAFEAYLLELLSDFQLSIPELGVIRATERPYVILTSNATREISDALRRRCLYQYVDYPSFQRELMIVRTQVPEVPEALARQIVEFVHAVREMALRRKPGLAETLDWVAALLRLGVSALDEGGVDRVMDSLAALVKTREDQASLTRPVVEKLVASC</sequence>
<dbReference type="PANTHER" id="PTHR42759:SF1">
    <property type="entry name" value="MAGNESIUM-CHELATASE SUBUNIT CHLD"/>
    <property type="match status" value="1"/>
</dbReference>
<dbReference type="InterPro" id="IPR003593">
    <property type="entry name" value="AAA+_ATPase"/>
</dbReference>
<evidence type="ECO:0000259" key="1">
    <source>
        <dbReference type="SMART" id="SM00382"/>
    </source>
</evidence>
<dbReference type="PANTHER" id="PTHR42759">
    <property type="entry name" value="MOXR FAMILY PROTEIN"/>
    <property type="match status" value="1"/>
</dbReference>
<dbReference type="SUPFAM" id="SSF52540">
    <property type="entry name" value="P-loop containing nucleoside triphosphate hydrolases"/>
    <property type="match status" value="1"/>
</dbReference>
<feature type="domain" description="AAA+ ATPase" evidence="1">
    <location>
        <begin position="38"/>
        <end position="199"/>
    </location>
</feature>
<dbReference type="Proteomes" id="UP000656319">
    <property type="component" value="Unassembled WGS sequence"/>
</dbReference>
<evidence type="ECO:0000313" key="2">
    <source>
        <dbReference type="EMBL" id="CAD6555468.1"/>
    </source>
</evidence>